<reference evidence="1 2" key="1">
    <citation type="submission" date="2024-02" db="EMBL/GenBank/DDBJ databases">
        <title>Draft genome sequence of Collimonas sp. strain H4R21, an effective mineral-weathering bacterial strain isolated from the beech rhizosphere.</title>
        <authorList>
            <person name="Morin E."/>
            <person name="Uroz S."/>
            <person name="Leveau J.H.J."/>
            <person name="Kumar R."/>
            <person name="Rey M.W."/>
            <person name="Pham J."/>
        </authorList>
    </citation>
    <scope>NUCLEOTIDE SEQUENCE [LARGE SCALE GENOMIC DNA]</scope>
    <source>
        <strain evidence="1 2">H4R21</strain>
    </source>
</reference>
<dbReference type="Proteomes" id="UP001495910">
    <property type="component" value="Unassembled WGS sequence"/>
</dbReference>
<evidence type="ECO:0008006" key="3">
    <source>
        <dbReference type="Google" id="ProtNLM"/>
    </source>
</evidence>
<evidence type="ECO:0000313" key="1">
    <source>
        <dbReference type="EMBL" id="MEM4989797.1"/>
    </source>
</evidence>
<proteinExistence type="predicted"/>
<protein>
    <recommendedName>
        <fullName evidence="3">Fe2OG dioxygenase domain-containing protein</fullName>
    </recommendedName>
</protein>
<evidence type="ECO:0000313" key="2">
    <source>
        <dbReference type="Proteomes" id="UP001495910"/>
    </source>
</evidence>
<name>A0ABU9Q0V9_9BURK</name>
<accession>A0ABU9Q0V9</accession>
<comment type="caution">
    <text evidence="1">The sequence shown here is derived from an EMBL/GenBank/DDBJ whole genome shotgun (WGS) entry which is preliminary data.</text>
</comment>
<keyword evidence="2" id="KW-1185">Reference proteome</keyword>
<sequence length="220" mass="24421">MLAAAGHAQLVTFDLLDEAECEDWVLRTLLLRRHWRPRHAAAPFFTLGLAAYLDCGAGNVYRDLALRSRNNRMLENHFGPLLQSLATLLGDYFGAPAGMTDAAAWPGFHIYLPHPAFGLPVASVHRDLQYRDVFPGHALGEDDMFSFTLPLSTPERSGLNLWRDGAAAAEPDFHPYRSGQLVVHSGLATHQAVLKCDGDLERITLQGHGVRLGQRILLYW</sequence>
<dbReference type="EMBL" id="JBANDC010000017">
    <property type="protein sequence ID" value="MEM4989797.1"/>
    <property type="molecule type" value="Genomic_DNA"/>
</dbReference>
<organism evidence="1 2">
    <name type="scientific">Collimonas rhizosphaerae</name>
    <dbReference type="NCBI Taxonomy" id="3126357"/>
    <lineage>
        <taxon>Bacteria</taxon>
        <taxon>Pseudomonadati</taxon>
        <taxon>Pseudomonadota</taxon>
        <taxon>Betaproteobacteria</taxon>
        <taxon>Burkholderiales</taxon>
        <taxon>Oxalobacteraceae</taxon>
        <taxon>Collimonas</taxon>
    </lineage>
</organism>
<gene>
    <name evidence="1" type="ORF">V8G57_20585</name>
</gene>
<dbReference type="RefSeq" id="WP_342830966.1">
    <property type="nucleotide sequence ID" value="NZ_JBANDC010000017.1"/>
</dbReference>